<protein>
    <recommendedName>
        <fullName evidence="6">O-antigen ligase-related domain-containing protein</fullName>
    </recommendedName>
</protein>
<feature type="transmembrane region" description="Helical" evidence="5">
    <location>
        <begin position="135"/>
        <end position="154"/>
    </location>
</feature>
<dbReference type="InterPro" id="IPR007016">
    <property type="entry name" value="O-antigen_ligase-rel_domated"/>
</dbReference>
<evidence type="ECO:0000259" key="6">
    <source>
        <dbReference type="Pfam" id="PF04932"/>
    </source>
</evidence>
<keyword evidence="2 5" id="KW-0812">Transmembrane</keyword>
<dbReference type="Pfam" id="PF04932">
    <property type="entry name" value="Wzy_C"/>
    <property type="match status" value="1"/>
</dbReference>
<feature type="transmembrane region" description="Helical" evidence="5">
    <location>
        <begin position="438"/>
        <end position="455"/>
    </location>
</feature>
<feature type="transmembrane region" description="Helical" evidence="5">
    <location>
        <begin position="411"/>
        <end position="432"/>
    </location>
</feature>
<dbReference type="InterPro" id="IPR051533">
    <property type="entry name" value="WaaL-like"/>
</dbReference>
<feature type="transmembrane region" description="Helical" evidence="5">
    <location>
        <begin position="379"/>
        <end position="399"/>
    </location>
</feature>
<dbReference type="GO" id="GO:0016020">
    <property type="term" value="C:membrane"/>
    <property type="evidence" value="ECO:0007669"/>
    <property type="project" value="UniProtKB-SubCell"/>
</dbReference>
<keyword evidence="4 5" id="KW-0472">Membrane</keyword>
<evidence type="ECO:0000313" key="8">
    <source>
        <dbReference type="Proteomes" id="UP000177407"/>
    </source>
</evidence>
<sequence length="459" mass="52793">MAFLTVLFLTLVLSLKKLEYGIYILLAELFVGSKGYLFYFDFGGTSVSLRIGLFLIIFSVWLYNRLKNKDLSLKLDKKWWILFAFIVWGFIWGVLRGNSFHNVFFDANGWVYFMLIFPILDVIKSKEQVENILQILTAAVSVIVVKTFFLLYIFSHQMESVARPLYRWLRKFLIGEITLMDNGFHRIFFQSQIYVLIGFFIFLAILVWRWKDKDSLKNFFKENWQLYLLTAGSFASVLISFSRSFWLGVVTGVVALFVFLLIFRTSFKQFSKIILFGLSMIACSLLLIWITFVFPFPKTDSSFSFSSMFEDRLTDINEAAVRSRWDLLSPLGKAIVNHPIIGSGFGTTVTYKSSDPRALEINPTGEFTTYAFEWGYLDIWLKIGLAGLLVYLYLIWFMLKGEWVLSKENSSLGALNAGLFIGMIALLATSFFSPYLNHPLGIGYVMLCGVLLTNYSQGI</sequence>
<feature type="transmembrane region" description="Helical" evidence="5">
    <location>
        <begin position="38"/>
        <end position="63"/>
    </location>
</feature>
<gene>
    <name evidence="7" type="ORF">A2257_02750</name>
</gene>
<evidence type="ECO:0000256" key="4">
    <source>
        <dbReference type="ARBA" id="ARBA00023136"/>
    </source>
</evidence>
<evidence type="ECO:0000313" key="7">
    <source>
        <dbReference type="EMBL" id="OGF21567.1"/>
    </source>
</evidence>
<evidence type="ECO:0000256" key="2">
    <source>
        <dbReference type="ARBA" id="ARBA00022692"/>
    </source>
</evidence>
<dbReference type="PANTHER" id="PTHR37422">
    <property type="entry name" value="TEICHURONIC ACID BIOSYNTHESIS PROTEIN TUAE"/>
    <property type="match status" value="1"/>
</dbReference>
<accession>A0A1F5S4G2</accession>
<evidence type="ECO:0000256" key="1">
    <source>
        <dbReference type="ARBA" id="ARBA00004141"/>
    </source>
</evidence>
<dbReference type="EMBL" id="MFGA01000003">
    <property type="protein sequence ID" value="OGF21567.1"/>
    <property type="molecule type" value="Genomic_DNA"/>
</dbReference>
<comment type="subcellular location">
    <subcellularLocation>
        <location evidence="1">Membrane</location>
        <topology evidence="1">Multi-pass membrane protein</topology>
    </subcellularLocation>
</comment>
<evidence type="ECO:0000256" key="3">
    <source>
        <dbReference type="ARBA" id="ARBA00022989"/>
    </source>
</evidence>
<proteinExistence type="predicted"/>
<feature type="transmembrane region" description="Helical" evidence="5">
    <location>
        <begin position="245"/>
        <end position="263"/>
    </location>
</feature>
<dbReference type="PANTHER" id="PTHR37422:SF23">
    <property type="entry name" value="TEICHURONIC ACID BIOSYNTHESIS PROTEIN TUAE"/>
    <property type="match status" value="1"/>
</dbReference>
<keyword evidence="3 5" id="KW-1133">Transmembrane helix</keyword>
<feature type="transmembrane region" description="Helical" evidence="5">
    <location>
        <begin position="275"/>
        <end position="296"/>
    </location>
</feature>
<evidence type="ECO:0000256" key="5">
    <source>
        <dbReference type="SAM" id="Phobius"/>
    </source>
</evidence>
<feature type="transmembrane region" description="Helical" evidence="5">
    <location>
        <begin position="187"/>
        <end position="210"/>
    </location>
</feature>
<name>A0A1F5S4G2_9BACT</name>
<organism evidence="7 8">
    <name type="scientific">Candidatus Falkowbacteria bacterium RIFOXYA2_FULL_38_12</name>
    <dbReference type="NCBI Taxonomy" id="1797993"/>
    <lineage>
        <taxon>Bacteria</taxon>
        <taxon>Candidatus Falkowiibacteriota</taxon>
    </lineage>
</organism>
<feature type="domain" description="O-antigen ligase-related" evidence="6">
    <location>
        <begin position="231"/>
        <end position="392"/>
    </location>
</feature>
<dbReference type="Proteomes" id="UP000177407">
    <property type="component" value="Unassembled WGS sequence"/>
</dbReference>
<feature type="transmembrane region" description="Helical" evidence="5">
    <location>
        <begin position="107"/>
        <end position="123"/>
    </location>
</feature>
<feature type="transmembrane region" description="Helical" evidence="5">
    <location>
        <begin position="222"/>
        <end position="239"/>
    </location>
</feature>
<reference evidence="7 8" key="1">
    <citation type="journal article" date="2016" name="Nat. Commun.">
        <title>Thousands of microbial genomes shed light on interconnected biogeochemical processes in an aquifer system.</title>
        <authorList>
            <person name="Anantharaman K."/>
            <person name="Brown C.T."/>
            <person name="Hug L.A."/>
            <person name="Sharon I."/>
            <person name="Castelle C.J."/>
            <person name="Probst A.J."/>
            <person name="Thomas B.C."/>
            <person name="Singh A."/>
            <person name="Wilkins M.J."/>
            <person name="Karaoz U."/>
            <person name="Brodie E.L."/>
            <person name="Williams K.H."/>
            <person name="Hubbard S.S."/>
            <person name="Banfield J.F."/>
        </authorList>
    </citation>
    <scope>NUCLEOTIDE SEQUENCE [LARGE SCALE GENOMIC DNA]</scope>
</reference>
<feature type="transmembrane region" description="Helical" evidence="5">
    <location>
        <begin position="79"/>
        <end position="95"/>
    </location>
</feature>
<dbReference type="AlphaFoldDB" id="A0A1F5S4G2"/>
<comment type="caution">
    <text evidence="7">The sequence shown here is derived from an EMBL/GenBank/DDBJ whole genome shotgun (WGS) entry which is preliminary data.</text>
</comment>